<gene>
    <name evidence="1" type="ORF">J2W55_001308</name>
</gene>
<dbReference type="RefSeq" id="WP_310093267.1">
    <property type="nucleotide sequence ID" value="NZ_JAVDUU010000001.1"/>
</dbReference>
<evidence type="ECO:0000313" key="1">
    <source>
        <dbReference type="EMBL" id="MDR6941480.1"/>
    </source>
</evidence>
<sequence>MAKQLISKFETMIADPLRMSLFEMRLEEIHRRDPLLRYEISIRDFIALFPLKYKHGVPVKPEQPTSFGLDRHVFLQVLVAFSQSFN</sequence>
<protein>
    <submittedName>
        <fullName evidence="1">Uncharacterized protein</fullName>
    </submittedName>
</protein>
<organism evidence="1 2">
    <name type="scientific">Mucilaginibacter pocheonensis</name>
    <dbReference type="NCBI Taxonomy" id="398050"/>
    <lineage>
        <taxon>Bacteria</taxon>
        <taxon>Pseudomonadati</taxon>
        <taxon>Bacteroidota</taxon>
        <taxon>Sphingobacteriia</taxon>
        <taxon>Sphingobacteriales</taxon>
        <taxon>Sphingobacteriaceae</taxon>
        <taxon>Mucilaginibacter</taxon>
    </lineage>
</organism>
<reference evidence="1 2" key="1">
    <citation type="submission" date="2023-07" db="EMBL/GenBank/DDBJ databases">
        <title>Sorghum-associated microbial communities from plants grown in Nebraska, USA.</title>
        <authorList>
            <person name="Schachtman D."/>
        </authorList>
    </citation>
    <scope>NUCLEOTIDE SEQUENCE [LARGE SCALE GENOMIC DNA]</scope>
    <source>
        <strain evidence="1 2">3262</strain>
    </source>
</reference>
<name>A0ABU1T8C5_9SPHI</name>
<proteinExistence type="predicted"/>
<dbReference type="Proteomes" id="UP001247620">
    <property type="component" value="Unassembled WGS sequence"/>
</dbReference>
<keyword evidence="2" id="KW-1185">Reference proteome</keyword>
<dbReference type="EMBL" id="JAVDUU010000001">
    <property type="protein sequence ID" value="MDR6941480.1"/>
    <property type="molecule type" value="Genomic_DNA"/>
</dbReference>
<comment type="caution">
    <text evidence="1">The sequence shown here is derived from an EMBL/GenBank/DDBJ whole genome shotgun (WGS) entry which is preliminary data.</text>
</comment>
<evidence type="ECO:0000313" key="2">
    <source>
        <dbReference type="Proteomes" id="UP001247620"/>
    </source>
</evidence>
<accession>A0ABU1T8C5</accession>